<evidence type="ECO:0000313" key="2">
    <source>
        <dbReference type="EMBL" id="MFL9838141.1"/>
    </source>
</evidence>
<accession>A0ABW8YFV8</accession>
<dbReference type="Proteomes" id="UP001629059">
    <property type="component" value="Unassembled WGS sequence"/>
</dbReference>
<sequence length="463" mass="54829">MNEKKLHDYIRNNNYLIKDETITEQVYFDQIDLRDLLKLEFHNCIFEDSIRFQTIINNNLELKFHNCSFSKTLEIVNCQLKSLQTSYLKKIERIFISGKYQKLHLDSNKKPIQCVIDINECIILNAINCSNLHIDTGQFTLSLKNKISEKTEFRSTFNNSTFQLANFSGFLGQESDFRNFKILESAFFGSEFKKVNFSNAFFGNQTCFTNCKFYSNANFRDSTSIQLFFESCFFESFSHFNQSKFENLQINYTTFEKKTSFDRLEVNTLELYQTSFNQGSFFDELNIKSISNKKYIKSITGDEALKLRRTLRQIKQELQKTENRIDYNRFRGYELQAYYQELNWKENFKDKAILWATKTSTGFEHSWTKALRFVLTGALIFYSLFFISEKYMLSLNLDLSSLKDFASGYFRFLIITDFYNPLEQKRIFIDNSNTTGWIIFILGKIVLAFGIYEMTQAFRKFKA</sequence>
<organism evidence="2 3">
    <name type="scientific">Flavobacterium rhizophilum</name>
    <dbReference type="NCBI Taxonomy" id="3163296"/>
    <lineage>
        <taxon>Bacteria</taxon>
        <taxon>Pseudomonadati</taxon>
        <taxon>Bacteroidota</taxon>
        <taxon>Flavobacteriia</taxon>
        <taxon>Flavobacteriales</taxon>
        <taxon>Flavobacteriaceae</taxon>
        <taxon>Flavobacterium</taxon>
    </lineage>
</organism>
<comment type="caution">
    <text evidence="2">The sequence shown here is derived from an EMBL/GenBank/DDBJ whole genome shotgun (WGS) entry which is preliminary data.</text>
</comment>
<name>A0ABW8YFV8_9FLAO</name>
<feature type="transmembrane region" description="Helical" evidence="1">
    <location>
        <begin position="434"/>
        <end position="452"/>
    </location>
</feature>
<keyword evidence="1" id="KW-1133">Transmembrane helix</keyword>
<feature type="transmembrane region" description="Helical" evidence="1">
    <location>
        <begin position="370"/>
        <end position="388"/>
    </location>
</feature>
<gene>
    <name evidence="2" type="ORF">ABS768_11570</name>
</gene>
<evidence type="ECO:0000256" key="1">
    <source>
        <dbReference type="SAM" id="Phobius"/>
    </source>
</evidence>
<evidence type="ECO:0008006" key="4">
    <source>
        <dbReference type="Google" id="ProtNLM"/>
    </source>
</evidence>
<keyword evidence="1" id="KW-0812">Transmembrane</keyword>
<dbReference type="Gene3D" id="2.160.20.80">
    <property type="entry name" value="E3 ubiquitin-protein ligase SopA"/>
    <property type="match status" value="1"/>
</dbReference>
<protein>
    <recommendedName>
        <fullName evidence="4">Pentapeptide repeat-containing protein</fullName>
    </recommendedName>
</protein>
<reference evidence="2 3" key="1">
    <citation type="submission" date="2024-06" db="EMBL/GenBank/DDBJ databases">
        <authorList>
            <person name="Kaempfer P."/>
            <person name="Viver T."/>
        </authorList>
    </citation>
    <scope>NUCLEOTIDE SEQUENCE [LARGE SCALE GENOMIC DNA]</scope>
    <source>
        <strain evidence="2 3">ST-75</strain>
    </source>
</reference>
<evidence type="ECO:0000313" key="3">
    <source>
        <dbReference type="Proteomes" id="UP001629059"/>
    </source>
</evidence>
<dbReference type="EMBL" id="JBELQB010000008">
    <property type="protein sequence ID" value="MFL9838141.1"/>
    <property type="molecule type" value="Genomic_DNA"/>
</dbReference>
<keyword evidence="1" id="KW-0472">Membrane</keyword>
<keyword evidence="3" id="KW-1185">Reference proteome</keyword>
<dbReference type="RefSeq" id="WP_408075120.1">
    <property type="nucleotide sequence ID" value="NZ_JBELQB010000008.1"/>
</dbReference>
<proteinExistence type="predicted"/>